<organism evidence="2 3">
    <name type="scientific">Actinacidiphila paucisporea</name>
    <dbReference type="NCBI Taxonomy" id="310782"/>
    <lineage>
        <taxon>Bacteria</taxon>
        <taxon>Bacillati</taxon>
        <taxon>Actinomycetota</taxon>
        <taxon>Actinomycetes</taxon>
        <taxon>Kitasatosporales</taxon>
        <taxon>Streptomycetaceae</taxon>
        <taxon>Actinacidiphila</taxon>
    </lineage>
</organism>
<dbReference type="EMBL" id="FRBI01000014">
    <property type="protein sequence ID" value="SHM78722.1"/>
    <property type="molecule type" value="Genomic_DNA"/>
</dbReference>
<accession>A0A1M7LKR1</accession>
<gene>
    <name evidence="2" type="ORF">SAMN05216499_11487</name>
</gene>
<dbReference type="Pfam" id="PF08818">
    <property type="entry name" value="DUF1801"/>
    <property type="match status" value="1"/>
</dbReference>
<protein>
    <recommendedName>
        <fullName evidence="1">YdhG-like domain-containing protein</fullName>
    </recommendedName>
</protein>
<reference evidence="2 3" key="1">
    <citation type="submission" date="2016-11" db="EMBL/GenBank/DDBJ databases">
        <authorList>
            <person name="Jaros S."/>
            <person name="Januszkiewicz K."/>
            <person name="Wedrychowicz H."/>
        </authorList>
    </citation>
    <scope>NUCLEOTIDE SEQUENCE [LARGE SCALE GENOMIC DNA]</scope>
    <source>
        <strain evidence="2 3">CGMCC 4.2025</strain>
    </source>
</reference>
<name>A0A1M7LKR1_9ACTN</name>
<dbReference type="SUPFAM" id="SSF159888">
    <property type="entry name" value="YdhG-like"/>
    <property type="match status" value="1"/>
</dbReference>
<dbReference type="RefSeq" id="WP_073500566.1">
    <property type="nucleotide sequence ID" value="NZ_FRBI01000014.1"/>
</dbReference>
<dbReference type="InterPro" id="IPR014922">
    <property type="entry name" value="YdhG-like"/>
</dbReference>
<dbReference type="Gene3D" id="3.90.1150.200">
    <property type="match status" value="1"/>
</dbReference>
<evidence type="ECO:0000313" key="3">
    <source>
        <dbReference type="Proteomes" id="UP000184111"/>
    </source>
</evidence>
<feature type="domain" description="YdhG-like" evidence="1">
    <location>
        <begin position="16"/>
        <end position="110"/>
    </location>
</feature>
<keyword evidence="3" id="KW-1185">Reference proteome</keyword>
<proteinExistence type="predicted"/>
<sequence>MDAEVQAYVNGITSVHRPLFERVHRLIMEAYPEAGLVLSYGMPTYRVGGRKLHVGVWQHGVSVYGWDKERAAPFTSRHPDLVSGKGTIRLRSEQAAGVTDEELGELIRASLEA</sequence>
<dbReference type="Proteomes" id="UP000184111">
    <property type="component" value="Unassembled WGS sequence"/>
</dbReference>
<evidence type="ECO:0000313" key="2">
    <source>
        <dbReference type="EMBL" id="SHM78722.1"/>
    </source>
</evidence>
<dbReference type="AlphaFoldDB" id="A0A1M7LKR1"/>
<evidence type="ECO:0000259" key="1">
    <source>
        <dbReference type="Pfam" id="PF08818"/>
    </source>
</evidence>
<dbReference type="OrthoDB" id="3694305at2"/>